<feature type="domain" description="HMA" evidence="1">
    <location>
        <begin position="18"/>
        <end position="87"/>
    </location>
</feature>
<protein>
    <recommendedName>
        <fullName evidence="1">HMA domain-containing protein</fullName>
    </recommendedName>
</protein>
<name>A0AAV2F5E2_9ROSI</name>
<evidence type="ECO:0000313" key="2">
    <source>
        <dbReference type="EMBL" id="CAL1393008.1"/>
    </source>
</evidence>
<dbReference type="Gene3D" id="3.30.70.100">
    <property type="match status" value="1"/>
</dbReference>
<dbReference type="PANTHER" id="PTHR46371">
    <property type="entry name" value="OS04G0464100 PROTEIN"/>
    <property type="match status" value="1"/>
</dbReference>
<dbReference type="Proteomes" id="UP001497516">
    <property type="component" value="Chromosome 6"/>
</dbReference>
<dbReference type="InterPro" id="IPR006121">
    <property type="entry name" value="HMA_dom"/>
</dbReference>
<keyword evidence="3" id="KW-1185">Reference proteome</keyword>
<evidence type="ECO:0000259" key="1">
    <source>
        <dbReference type="PROSITE" id="PS50846"/>
    </source>
</evidence>
<dbReference type="EMBL" id="OZ034819">
    <property type="protein sequence ID" value="CAL1393008.1"/>
    <property type="molecule type" value="Genomic_DNA"/>
</dbReference>
<reference evidence="2 3" key="1">
    <citation type="submission" date="2024-04" db="EMBL/GenBank/DDBJ databases">
        <authorList>
            <person name="Fracassetti M."/>
        </authorList>
    </citation>
    <scope>NUCLEOTIDE SEQUENCE [LARGE SCALE GENOMIC DNA]</scope>
</reference>
<sequence>MHVASYNKYIHYYFVLQRKVVLRVPNMNNNPKCRTKVMTIAVSVAGVQSMTIMEEKNEIAVTGEGIDAVELACLLRKRVGFADVLSVADVKPDKKPEPSPDGSGALATRNNVPAIGWRDGANYNCYYNYVYGHPHNCPYHHPY</sequence>
<organism evidence="2 3">
    <name type="scientific">Linum trigynum</name>
    <dbReference type="NCBI Taxonomy" id="586398"/>
    <lineage>
        <taxon>Eukaryota</taxon>
        <taxon>Viridiplantae</taxon>
        <taxon>Streptophyta</taxon>
        <taxon>Embryophyta</taxon>
        <taxon>Tracheophyta</taxon>
        <taxon>Spermatophyta</taxon>
        <taxon>Magnoliopsida</taxon>
        <taxon>eudicotyledons</taxon>
        <taxon>Gunneridae</taxon>
        <taxon>Pentapetalae</taxon>
        <taxon>rosids</taxon>
        <taxon>fabids</taxon>
        <taxon>Malpighiales</taxon>
        <taxon>Linaceae</taxon>
        <taxon>Linum</taxon>
    </lineage>
</organism>
<accession>A0AAV2F5E2</accession>
<dbReference type="AlphaFoldDB" id="A0AAV2F5E2"/>
<dbReference type="GO" id="GO:0046872">
    <property type="term" value="F:metal ion binding"/>
    <property type="evidence" value="ECO:0007669"/>
    <property type="project" value="InterPro"/>
</dbReference>
<dbReference type="PROSITE" id="PS50846">
    <property type="entry name" value="HMA_2"/>
    <property type="match status" value="1"/>
</dbReference>
<evidence type="ECO:0000313" key="3">
    <source>
        <dbReference type="Proteomes" id="UP001497516"/>
    </source>
</evidence>
<dbReference type="InterPro" id="IPR044296">
    <property type="entry name" value="HIPP46"/>
</dbReference>
<proteinExistence type="predicted"/>
<gene>
    <name evidence="2" type="ORF">LTRI10_LOCUS33614</name>
</gene>